<comment type="caution">
    <text evidence="2">The sequence shown here is derived from an EMBL/GenBank/DDBJ whole genome shotgun (WGS) entry which is preliminary data.</text>
</comment>
<keyword evidence="1" id="KW-1133">Transmembrane helix</keyword>
<feature type="transmembrane region" description="Helical" evidence="1">
    <location>
        <begin position="136"/>
        <end position="158"/>
    </location>
</feature>
<name>A0A1V4IIZ7_9CLOT</name>
<gene>
    <name evidence="2" type="ORF">CLCHR_32620</name>
</gene>
<keyword evidence="1" id="KW-0812">Transmembrane</keyword>
<reference evidence="2 3" key="1">
    <citation type="submission" date="2017-03" db="EMBL/GenBank/DDBJ databases">
        <title>Genome sequence of Clostridium chromiireducens DSM 23318.</title>
        <authorList>
            <person name="Poehlein A."/>
            <person name="Daniel R."/>
        </authorList>
    </citation>
    <scope>NUCLEOTIDE SEQUENCE [LARGE SCALE GENOMIC DNA]</scope>
    <source>
        <strain evidence="2 3">DSM 23318</strain>
    </source>
</reference>
<organism evidence="2 3">
    <name type="scientific">Clostridium chromiireducens</name>
    <dbReference type="NCBI Taxonomy" id="225345"/>
    <lineage>
        <taxon>Bacteria</taxon>
        <taxon>Bacillati</taxon>
        <taxon>Bacillota</taxon>
        <taxon>Clostridia</taxon>
        <taxon>Eubacteriales</taxon>
        <taxon>Clostridiaceae</taxon>
        <taxon>Clostridium</taxon>
    </lineage>
</organism>
<evidence type="ECO:0000256" key="1">
    <source>
        <dbReference type="SAM" id="Phobius"/>
    </source>
</evidence>
<sequence>MKRKIGMFEVSVILFFYILPTISIIINLMIRGDKLIVETIIKWVVFWGIGLRLFTCGLKQALQPRFTANDIFGSYDEKAYPIVRELGFANICIGICGIVSLFNEKFRIAAIMIGGLYYLLALLQHIFRKQKNATEVFVTITDLSIFLEICVPALYFLIFK</sequence>
<dbReference type="STRING" id="225345.CLCHR_32620"/>
<proteinExistence type="predicted"/>
<feature type="transmembrane region" description="Helical" evidence="1">
    <location>
        <begin position="108"/>
        <end position="127"/>
    </location>
</feature>
<dbReference type="InterPro" id="IPR046740">
    <property type="entry name" value="DUF6790"/>
</dbReference>
<evidence type="ECO:0000313" key="2">
    <source>
        <dbReference type="EMBL" id="OPJ59804.1"/>
    </source>
</evidence>
<feature type="transmembrane region" description="Helical" evidence="1">
    <location>
        <begin position="36"/>
        <end position="55"/>
    </location>
</feature>
<dbReference type="AlphaFoldDB" id="A0A1V4IIZ7"/>
<dbReference type="EMBL" id="MZGT01000046">
    <property type="protein sequence ID" value="OPJ59804.1"/>
    <property type="molecule type" value="Genomic_DNA"/>
</dbReference>
<keyword evidence="1" id="KW-0472">Membrane</keyword>
<feature type="transmembrane region" description="Helical" evidence="1">
    <location>
        <begin position="82"/>
        <end position="102"/>
    </location>
</feature>
<dbReference type="OrthoDB" id="5072157at2"/>
<protein>
    <submittedName>
        <fullName evidence="2">Uncharacterized protein</fullName>
    </submittedName>
</protein>
<accession>A0A1V4IIZ7</accession>
<keyword evidence="3" id="KW-1185">Reference proteome</keyword>
<dbReference type="Pfam" id="PF20589">
    <property type="entry name" value="DUF6790"/>
    <property type="match status" value="1"/>
</dbReference>
<dbReference type="RefSeq" id="WP_079440864.1">
    <property type="nucleotide sequence ID" value="NZ_MZGT01000046.1"/>
</dbReference>
<evidence type="ECO:0000313" key="3">
    <source>
        <dbReference type="Proteomes" id="UP000191056"/>
    </source>
</evidence>
<dbReference type="Proteomes" id="UP000191056">
    <property type="component" value="Unassembled WGS sequence"/>
</dbReference>
<feature type="transmembrane region" description="Helical" evidence="1">
    <location>
        <begin position="12"/>
        <end position="30"/>
    </location>
</feature>